<accession>A0A395HX99</accession>
<protein>
    <recommendedName>
        <fullName evidence="1">HTH APSES-type domain-containing protein</fullName>
    </recommendedName>
</protein>
<proteinExistence type="predicted"/>
<dbReference type="SUPFAM" id="SSF54616">
    <property type="entry name" value="DNA-binding domain of Mlu1-box binding protein MBP1"/>
    <property type="match status" value="1"/>
</dbReference>
<dbReference type="PROSITE" id="PS51299">
    <property type="entry name" value="HTH_APSES"/>
    <property type="match status" value="1"/>
</dbReference>
<dbReference type="GeneID" id="37195474"/>
<feature type="non-terminal residue" evidence="2">
    <location>
        <position position="143"/>
    </location>
</feature>
<dbReference type="Proteomes" id="UP000248961">
    <property type="component" value="Unassembled WGS sequence"/>
</dbReference>
<evidence type="ECO:0000259" key="1">
    <source>
        <dbReference type="PROSITE" id="PS51299"/>
    </source>
</evidence>
<dbReference type="AlphaFoldDB" id="A0A395HX99"/>
<keyword evidence="3" id="KW-1185">Reference proteome</keyword>
<dbReference type="InterPro" id="IPR003163">
    <property type="entry name" value="Tscrpt_reg_HTH_APSES-type"/>
</dbReference>
<dbReference type="PANTHER" id="PTHR43828">
    <property type="entry name" value="ASPARAGINASE"/>
    <property type="match status" value="1"/>
</dbReference>
<dbReference type="GO" id="GO:0033309">
    <property type="term" value="C:SBF transcription complex"/>
    <property type="evidence" value="ECO:0007669"/>
    <property type="project" value="TreeGrafter"/>
</dbReference>
<evidence type="ECO:0000313" key="3">
    <source>
        <dbReference type="Proteomes" id="UP000248961"/>
    </source>
</evidence>
<gene>
    <name evidence="2" type="ORF">BO97DRAFT_308632</name>
</gene>
<feature type="non-terminal residue" evidence="2">
    <location>
        <position position="1"/>
    </location>
</feature>
<dbReference type="GO" id="GO:0030907">
    <property type="term" value="C:MBF transcription complex"/>
    <property type="evidence" value="ECO:0007669"/>
    <property type="project" value="TreeGrafter"/>
</dbReference>
<sequence length="143" mass="16716">KRGKDTPKFEPGTPQGPVNYPPYETCAEFYEEHCIYPQGKLMDYAHTYLYRSDKREFNDKTGRDDFRVFAYQFLWRGVARYVLWDYISGRIRVTHLFKCNNLAKTAPKKFLDANPGLKDLSYNITGGTLATQGYWMPFECVKA</sequence>
<dbReference type="OrthoDB" id="5562739at2759"/>
<name>A0A395HX99_ASPHC</name>
<dbReference type="STRING" id="1450537.A0A395HX99"/>
<dbReference type="GO" id="GO:0003677">
    <property type="term" value="F:DNA binding"/>
    <property type="evidence" value="ECO:0007669"/>
    <property type="project" value="InterPro"/>
</dbReference>
<dbReference type="Gene3D" id="3.10.260.10">
    <property type="entry name" value="Transcription regulator HTH, APSES-type DNA-binding domain"/>
    <property type="match status" value="1"/>
</dbReference>
<reference evidence="2 3" key="1">
    <citation type="submission" date="2018-02" db="EMBL/GenBank/DDBJ databases">
        <title>The genomes of Aspergillus section Nigri reveals drivers in fungal speciation.</title>
        <authorList>
            <consortium name="DOE Joint Genome Institute"/>
            <person name="Vesth T.C."/>
            <person name="Nybo J."/>
            <person name="Theobald S."/>
            <person name="Brandl J."/>
            <person name="Frisvad J.C."/>
            <person name="Nielsen K.F."/>
            <person name="Lyhne E.K."/>
            <person name="Kogle M.E."/>
            <person name="Kuo A."/>
            <person name="Riley R."/>
            <person name="Clum A."/>
            <person name="Nolan M."/>
            <person name="Lipzen A."/>
            <person name="Salamov A."/>
            <person name="Henrissat B."/>
            <person name="Wiebenga A."/>
            <person name="De vries R.P."/>
            <person name="Grigoriev I.V."/>
            <person name="Mortensen U.H."/>
            <person name="Andersen M.R."/>
            <person name="Baker S.E."/>
        </authorList>
    </citation>
    <scope>NUCLEOTIDE SEQUENCE [LARGE SCALE GENOMIC DNA]</scope>
    <source>
        <strain evidence="2 3">CBS 101889</strain>
    </source>
</reference>
<dbReference type="VEuPathDB" id="FungiDB:BO97DRAFT_308632"/>
<evidence type="ECO:0000313" key="2">
    <source>
        <dbReference type="EMBL" id="RAL12552.1"/>
    </source>
</evidence>
<organism evidence="2 3">
    <name type="scientific">Aspergillus homomorphus (strain CBS 101889)</name>
    <dbReference type="NCBI Taxonomy" id="1450537"/>
    <lineage>
        <taxon>Eukaryota</taxon>
        <taxon>Fungi</taxon>
        <taxon>Dikarya</taxon>
        <taxon>Ascomycota</taxon>
        <taxon>Pezizomycotina</taxon>
        <taxon>Eurotiomycetes</taxon>
        <taxon>Eurotiomycetidae</taxon>
        <taxon>Eurotiales</taxon>
        <taxon>Aspergillaceae</taxon>
        <taxon>Aspergillus</taxon>
        <taxon>Aspergillus subgen. Circumdati</taxon>
    </lineage>
</organism>
<dbReference type="InterPro" id="IPR036887">
    <property type="entry name" value="HTH_APSES_sf"/>
</dbReference>
<dbReference type="EMBL" id="KZ824283">
    <property type="protein sequence ID" value="RAL12552.1"/>
    <property type="molecule type" value="Genomic_DNA"/>
</dbReference>
<dbReference type="InterPro" id="IPR051642">
    <property type="entry name" value="SWI6-like"/>
</dbReference>
<dbReference type="PANTHER" id="PTHR43828:SF5">
    <property type="entry name" value="TRANSCRIPTIONAL REPRESSOR XBP1"/>
    <property type="match status" value="1"/>
</dbReference>
<dbReference type="GO" id="GO:0000981">
    <property type="term" value="F:DNA-binding transcription factor activity, RNA polymerase II-specific"/>
    <property type="evidence" value="ECO:0007669"/>
    <property type="project" value="UniProtKB-ARBA"/>
</dbReference>
<dbReference type="RefSeq" id="XP_025551706.1">
    <property type="nucleotide sequence ID" value="XM_025691185.1"/>
</dbReference>
<feature type="domain" description="HTH APSES-type" evidence="1">
    <location>
        <begin position="55"/>
        <end position="143"/>
    </location>
</feature>